<keyword evidence="2 5" id="KW-0812">Transmembrane</keyword>
<evidence type="ECO:0000313" key="6">
    <source>
        <dbReference type="EMBL" id="OIP03744.1"/>
    </source>
</evidence>
<organism evidence="6 7">
    <name type="scientific">Candidatus Beckwithbacteria bacterium CG2_30_44_31</name>
    <dbReference type="NCBI Taxonomy" id="1805035"/>
    <lineage>
        <taxon>Bacteria</taxon>
        <taxon>Candidatus Beckwithiibacteriota</taxon>
    </lineage>
</organism>
<comment type="subcellular location">
    <subcellularLocation>
        <location evidence="1">Endomembrane system</location>
        <topology evidence="1">Multi-pass membrane protein</topology>
    </subcellularLocation>
</comment>
<comment type="caution">
    <text evidence="6">The sequence shown here is derived from an EMBL/GenBank/DDBJ whole genome shotgun (WGS) entry which is preliminary data.</text>
</comment>
<evidence type="ECO:0008006" key="8">
    <source>
        <dbReference type="Google" id="ProtNLM"/>
    </source>
</evidence>
<dbReference type="Proteomes" id="UP000183605">
    <property type="component" value="Unassembled WGS sequence"/>
</dbReference>
<evidence type="ECO:0000256" key="4">
    <source>
        <dbReference type="ARBA" id="ARBA00023136"/>
    </source>
</evidence>
<reference evidence="6 7" key="1">
    <citation type="journal article" date="2016" name="Environ. Microbiol.">
        <title>Genomic resolution of a cold subsurface aquifer community provides metabolic insights for novel microbes adapted to high CO concentrations.</title>
        <authorList>
            <person name="Probst A.J."/>
            <person name="Castelle C.J."/>
            <person name="Singh A."/>
            <person name="Brown C.T."/>
            <person name="Anantharaman K."/>
            <person name="Sharon I."/>
            <person name="Hug L.A."/>
            <person name="Burstein D."/>
            <person name="Emerson J.B."/>
            <person name="Thomas B.C."/>
            <person name="Banfield J.F."/>
        </authorList>
    </citation>
    <scope>NUCLEOTIDE SEQUENCE [LARGE SCALE GENOMIC DNA]</scope>
    <source>
        <strain evidence="6">CG2_30_44_31</strain>
    </source>
</reference>
<sequence>MKLKTALLALLAGSWIWIIFPYLVIKLNQFLGLPSWRFWPLQILGWILIICGVTIVGHLTLLFNIFGQGTPVPAEPAKKIVLESLYQRTRNPMYFCHLIIFLGEFLVFGALLEILYLFVAWLGFHLFVVLWEEPGLKKRFGKEYLDYCRRVPRWL</sequence>
<dbReference type="EMBL" id="MNXQ01000025">
    <property type="protein sequence ID" value="OIP03744.1"/>
    <property type="molecule type" value="Genomic_DNA"/>
</dbReference>
<evidence type="ECO:0000256" key="2">
    <source>
        <dbReference type="ARBA" id="ARBA00022692"/>
    </source>
</evidence>
<dbReference type="GO" id="GO:0012505">
    <property type="term" value="C:endomembrane system"/>
    <property type="evidence" value="ECO:0007669"/>
    <property type="project" value="UniProtKB-SubCell"/>
</dbReference>
<name>A0A1J5B9X0_9BACT</name>
<feature type="transmembrane region" description="Helical" evidence="5">
    <location>
        <begin position="45"/>
        <end position="66"/>
    </location>
</feature>
<accession>A0A1J5B9X0</accession>
<proteinExistence type="predicted"/>
<protein>
    <recommendedName>
        <fullName evidence="8">Steroid 5-alpha reductase C-terminal domain-containing protein</fullName>
    </recommendedName>
</protein>
<keyword evidence="3 5" id="KW-1133">Transmembrane helix</keyword>
<dbReference type="AlphaFoldDB" id="A0A1J5B9X0"/>
<evidence type="ECO:0000256" key="1">
    <source>
        <dbReference type="ARBA" id="ARBA00004127"/>
    </source>
</evidence>
<evidence type="ECO:0000256" key="5">
    <source>
        <dbReference type="SAM" id="Phobius"/>
    </source>
</evidence>
<dbReference type="Gene3D" id="1.20.120.1630">
    <property type="match status" value="1"/>
</dbReference>
<dbReference type="InterPro" id="IPR007318">
    <property type="entry name" value="Phopholipid_MeTrfase"/>
</dbReference>
<keyword evidence="4 5" id="KW-0472">Membrane</keyword>
<evidence type="ECO:0000256" key="3">
    <source>
        <dbReference type="ARBA" id="ARBA00022989"/>
    </source>
</evidence>
<dbReference type="Pfam" id="PF04191">
    <property type="entry name" value="PEMT"/>
    <property type="match status" value="1"/>
</dbReference>
<feature type="transmembrane region" description="Helical" evidence="5">
    <location>
        <begin position="7"/>
        <end position="25"/>
    </location>
</feature>
<gene>
    <name evidence="6" type="ORF">AUK18_01255</name>
</gene>
<evidence type="ECO:0000313" key="7">
    <source>
        <dbReference type="Proteomes" id="UP000183605"/>
    </source>
</evidence>